<dbReference type="FunFam" id="3.30.160.60:FF:000624">
    <property type="entry name" value="zinc finger protein 697"/>
    <property type="match status" value="1"/>
</dbReference>
<evidence type="ECO:0000313" key="7">
    <source>
        <dbReference type="EMBL" id="VDI05497.1"/>
    </source>
</evidence>
<feature type="domain" description="C2H2-type" evidence="6">
    <location>
        <begin position="491"/>
        <end position="519"/>
    </location>
</feature>
<dbReference type="AlphaFoldDB" id="A0A8B6CH80"/>
<dbReference type="OrthoDB" id="5876240at2759"/>
<proteinExistence type="predicted"/>
<keyword evidence="3 5" id="KW-0863">Zinc-finger</keyword>
<evidence type="ECO:0000313" key="8">
    <source>
        <dbReference type="Proteomes" id="UP000596742"/>
    </source>
</evidence>
<dbReference type="InterPro" id="IPR013087">
    <property type="entry name" value="Znf_C2H2_type"/>
</dbReference>
<dbReference type="PANTHER" id="PTHR24403:SF63">
    <property type="entry name" value="SI:DKEY-154P10.3"/>
    <property type="match status" value="1"/>
</dbReference>
<evidence type="ECO:0000256" key="3">
    <source>
        <dbReference type="ARBA" id="ARBA00022771"/>
    </source>
</evidence>
<dbReference type="SMART" id="SM00355">
    <property type="entry name" value="ZnF_C2H2"/>
    <property type="match status" value="11"/>
</dbReference>
<feature type="domain" description="C2H2-type" evidence="6">
    <location>
        <begin position="548"/>
        <end position="575"/>
    </location>
</feature>
<keyword evidence="4" id="KW-0862">Zinc</keyword>
<dbReference type="Proteomes" id="UP000596742">
    <property type="component" value="Unassembled WGS sequence"/>
</dbReference>
<dbReference type="InterPro" id="IPR050688">
    <property type="entry name" value="Zinc_finger/UBP_domain"/>
</dbReference>
<dbReference type="PROSITE" id="PS00028">
    <property type="entry name" value="ZINC_FINGER_C2H2_1"/>
    <property type="match status" value="5"/>
</dbReference>
<sequence>MEAINIMQDTNNLDIEDYMDVVTTYKCRFCSFTSSAPEGISEHVKQIHIQQPIKPKTETIQINNRKIPINSTLTVDMETTGCVQIQQIPQSDSKVKVISEQSAATNFGVLDTIVDQTSASASLQSHDSVTLVTVDQLDEQVANFTGDDNTESSTFNIISIGNQTIENEEKVDTCLVENLSETNGDVNCDGSTQTNDNNQTDFTLEVQSYESANSPKSTPPITKELFLCGQCSIGYNSIEDCKSHMVEDHNIQIEDPTVGNIKISVGTQVENTGKKPGRKKKSETVPAAENETITIQPLSDSDWEEDKDDYYIGSRSRRKIRRPKALKDDYYLPKRKHIDIDKDKRSYTHLPKTMKMQPVTDKYDEKCSVVGCYAKFKTKESLDIHQKCHADSGTSFLCPHCSHQFQNWRLIRFHLWKAHKVDTDLLECDICHDFRTDAFSKLMIHQEIHSEEKPYTCDVCGKGFRQYSQMKNHQLIHSTDDQNNEKSKGKRQCDTCKRVFANQKCLLKHIEGVHSQIKPYKCMYCGYASSRKAMLLLHERTHTKEKPFKCEVCSFATGDHNSLRRHSMRHTGQRPYRCNYCPYTCIQAISIKMHMKNKHPNAAGVFCCNECTYRTVNEQFFLNHIKDHENGLIQEKEHISNTIHDQSTMQIMNENGIQLQDIIEIQQKSAELDQDRTPLNLQMQVQTLESGETQISADDFAKISSYEDLGSSNISSSQLITYALNAIAQNTTSDTECSSIQIINGIQISVTTAPPKDGVTNHSISFHVPVQNHFHSNGSEVVLEQVNQISEIPVQALSFDDVTESVDEEGNNQANEQQVIMTSQGEIVNLVSTATIEDLAQISCIVKDGIVFETNGSLSEAAS</sequence>
<dbReference type="Gene3D" id="3.30.160.60">
    <property type="entry name" value="Classic Zinc Finger"/>
    <property type="match status" value="5"/>
</dbReference>
<dbReference type="SUPFAM" id="SSF57667">
    <property type="entry name" value="beta-beta-alpha zinc fingers"/>
    <property type="match status" value="4"/>
</dbReference>
<dbReference type="EMBL" id="UYJE01001820">
    <property type="protein sequence ID" value="VDI05497.1"/>
    <property type="molecule type" value="Genomic_DNA"/>
</dbReference>
<dbReference type="GO" id="GO:0005634">
    <property type="term" value="C:nucleus"/>
    <property type="evidence" value="ECO:0007669"/>
    <property type="project" value="TreeGrafter"/>
</dbReference>
<accession>A0A8B6CH80</accession>
<gene>
    <name evidence="7" type="ORF">MGAL_10B044216</name>
</gene>
<protein>
    <recommendedName>
        <fullName evidence="6">C2H2-type domain-containing protein</fullName>
    </recommendedName>
</protein>
<feature type="domain" description="C2H2-type" evidence="6">
    <location>
        <begin position="520"/>
        <end position="547"/>
    </location>
</feature>
<dbReference type="PANTHER" id="PTHR24403">
    <property type="entry name" value="ZINC FINGER PROTEIN"/>
    <property type="match status" value="1"/>
</dbReference>
<dbReference type="Pfam" id="PF00096">
    <property type="entry name" value="zf-C2H2"/>
    <property type="match status" value="2"/>
</dbReference>
<comment type="caution">
    <text evidence="7">The sequence shown here is derived from an EMBL/GenBank/DDBJ whole genome shotgun (WGS) entry which is preliminary data.</text>
</comment>
<dbReference type="InterPro" id="IPR036236">
    <property type="entry name" value="Znf_C2H2_sf"/>
</dbReference>
<organism evidence="7 8">
    <name type="scientific">Mytilus galloprovincialis</name>
    <name type="common">Mediterranean mussel</name>
    <dbReference type="NCBI Taxonomy" id="29158"/>
    <lineage>
        <taxon>Eukaryota</taxon>
        <taxon>Metazoa</taxon>
        <taxon>Spiralia</taxon>
        <taxon>Lophotrochozoa</taxon>
        <taxon>Mollusca</taxon>
        <taxon>Bivalvia</taxon>
        <taxon>Autobranchia</taxon>
        <taxon>Pteriomorphia</taxon>
        <taxon>Mytilida</taxon>
        <taxon>Mytiloidea</taxon>
        <taxon>Mytilidae</taxon>
        <taxon>Mytilinae</taxon>
        <taxon>Mytilus</taxon>
    </lineage>
</organism>
<keyword evidence="8" id="KW-1185">Reference proteome</keyword>
<keyword evidence="2" id="KW-0677">Repeat</keyword>
<dbReference type="GO" id="GO:0008270">
    <property type="term" value="F:zinc ion binding"/>
    <property type="evidence" value="ECO:0007669"/>
    <property type="project" value="UniProtKB-KW"/>
</dbReference>
<feature type="domain" description="C2H2-type" evidence="6">
    <location>
        <begin position="455"/>
        <end position="482"/>
    </location>
</feature>
<reference evidence="7" key="1">
    <citation type="submission" date="2018-11" db="EMBL/GenBank/DDBJ databases">
        <authorList>
            <person name="Alioto T."/>
            <person name="Alioto T."/>
        </authorList>
    </citation>
    <scope>NUCLEOTIDE SEQUENCE</scope>
</reference>
<evidence type="ECO:0000256" key="2">
    <source>
        <dbReference type="ARBA" id="ARBA00022737"/>
    </source>
</evidence>
<dbReference type="GO" id="GO:0045944">
    <property type="term" value="P:positive regulation of transcription by RNA polymerase II"/>
    <property type="evidence" value="ECO:0007669"/>
    <property type="project" value="TreeGrafter"/>
</dbReference>
<evidence type="ECO:0000259" key="6">
    <source>
        <dbReference type="PROSITE" id="PS50157"/>
    </source>
</evidence>
<evidence type="ECO:0000256" key="1">
    <source>
        <dbReference type="ARBA" id="ARBA00022723"/>
    </source>
</evidence>
<keyword evidence="1" id="KW-0479">Metal-binding</keyword>
<dbReference type="FunFam" id="3.30.160.60:FF:000038">
    <property type="entry name" value="Zinc finger protein 624"/>
    <property type="match status" value="1"/>
</dbReference>
<dbReference type="PROSITE" id="PS50157">
    <property type="entry name" value="ZINC_FINGER_C2H2_2"/>
    <property type="match status" value="4"/>
</dbReference>
<evidence type="ECO:0000256" key="4">
    <source>
        <dbReference type="ARBA" id="ARBA00022833"/>
    </source>
</evidence>
<name>A0A8B6CH80_MYTGA</name>
<evidence type="ECO:0000256" key="5">
    <source>
        <dbReference type="PROSITE-ProRule" id="PRU00042"/>
    </source>
</evidence>